<evidence type="ECO:0000313" key="2">
    <source>
        <dbReference type="Proteomes" id="UP000317650"/>
    </source>
</evidence>
<proteinExistence type="predicted"/>
<dbReference type="Proteomes" id="UP000317650">
    <property type="component" value="Chromosome 8"/>
</dbReference>
<protein>
    <submittedName>
        <fullName evidence="1">Uncharacterized protein</fullName>
    </submittedName>
</protein>
<gene>
    <name evidence="1" type="ORF">C4D60_Mb08t03440</name>
</gene>
<reference evidence="1 2" key="1">
    <citation type="journal article" date="2019" name="Nat. Plants">
        <title>Genome sequencing of Musa balbisiana reveals subgenome evolution and function divergence in polyploid bananas.</title>
        <authorList>
            <person name="Yao X."/>
        </authorList>
    </citation>
    <scope>NUCLEOTIDE SEQUENCE [LARGE SCALE GENOMIC DNA]</scope>
    <source>
        <strain evidence="2">cv. DH-PKW</strain>
        <tissue evidence="1">Leaves</tissue>
    </source>
</reference>
<dbReference type="AlphaFoldDB" id="A0A4S8K112"/>
<name>A0A4S8K112_MUSBA</name>
<sequence length="196" mass="21437">MCAKPREGTWPSVSSHHLKKTSVSCHIRGEIYSRAYRSSVSHLSWLRLKIHLGSSALVFTERRRRRRKWKEAAPHDFEVWTGTALNPLAGIGKLVIMSVHVFALLLSSPSHRVWIKKKATADVGPAASLCRWWQPASSHSPGWKAAVLGLTTALADPYGGLILLKIPSLSILGALPEFRSWSGKGGCLSSGGEVPI</sequence>
<keyword evidence="2" id="KW-1185">Reference proteome</keyword>
<dbReference type="EMBL" id="PYDT01000002">
    <property type="protein sequence ID" value="THU68394.1"/>
    <property type="molecule type" value="Genomic_DNA"/>
</dbReference>
<accession>A0A4S8K112</accession>
<organism evidence="1 2">
    <name type="scientific">Musa balbisiana</name>
    <name type="common">Banana</name>
    <dbReference type="NCBI Taxonomy" id="52838"/>
    <lineage>
        <taxon>Eukaryota</taxon>
        <taxon>Viridiplantae</taxon>
        <taxon>Streptophyta</taxon>
        <taxon>Embryophyta</taxon>
        <taxon>Tracheophyta</taxon>
        <taxon>Spermatophyta</taxon>
        <taxon>Magnoliopsida</taxon>
        <taxon>Liliopsida</taxon>
        <taxon>Zingiberales</taxon>
        <taxon>Musaceae</taxon>
        <taxon>Musa</taxon>
    </lineage>
</organism>
<evidence type="ECO:0000313" key="1">
    <source>
        <dbReference type="EMBL" id="THU68394.1"/>
    </source>
</evidence>
<comment type="caution">
    <text evidence="1">The sequence shown here is derived from an EMBL/GenBank/DDBJ whole genome shotgun (WGS) entry which is preliminary data.</text>
</comment>